<feature type="compositionally biased region" description="Polar residues" evidence="4">
    <location>
        <begin position="416"/>
        <end position="427"/>
    </location>
</feature>
<evidence type="ECO:0000256" key="2">
    <source>
        <dbReference type="PROSITE-ProRule" id="PRU00108"/>
    </source>
</evidence>
<dbReference type="Proteomes" id="UP000075880">
    <property type="component" value="Unassembled WGS sequence"/>
</dbReference>
<feature type="region of interest" description="Disordered" evidence="4">
    <location>
        <begin position="20"/>
        <end position="173"/>
    </location>
</feature>
<feature type="compositionally biased region" description="Low complexity" evidence="4">
    <location>
        <begin position="124"/>
        <end position="137"/>
    </location>
</feature>
<dbReference type="PROSITE" id="PS50803">
    <property type="entry name" value="OAR"/>
    <property type="match status" value="1"/>
</dbReference>
<name>A0AAG5D9A5_ANOAO</name>
<keyword evidence="2 3" id="KW-0371">Homeobox</keyword>
<dbReference type="EnsemblMetazoa" id="ENSAATROPT008016">
    <property type="protein sequence ID" value="ENSAATROPP007198"/>
    <property type="gene ID" value="ENSAATROPG006541"/>
</dbReference>
<feature type="compositionally biased region" description="Low complexity" evidence="4">
    <location>
        <begin position="96"/>
        <end position="110"/>
    </location>
</feature>
<dbReference type="GO" id="GO:0000981">
    <property type="term" value="F:DNA-binding transcription factor activity, RNA polymerase II-specific"/>
    <property type="evidence" value="ECO:0007669"/>
    <property type="project" value="TreeGrafter"/>
</dbReference>
<dbReference type="CDD" id="cd00086">
    <property type="entry name" value="homeodomain"/>
    <property type="match status" value="1"/>
</dbReference>
<dbReference type="PANTHER" id="PTHR24329">
    <property type="entry name" value="HOMEOBOX PROTEIN ARISTALESS"/>
    <property type="match status" value="1"/>
</dbReference>
<evidence type="ECO:0000259" key="5">
    <source>
        <dbReference type="PROSITE" id="PS50071"/>
    </source>
</evidence>
<dbReference type="Pfam" id="PF03826">
    <property type="entry name" value="OAR"/>
    <property type="match status" value="1"/>
</dbReference>
<dbReference type="InterPro" id="IPR050649">
    <property type="entry name" value="Paired_Homeobox_TFs"/>
</dbReference>
<evidence type="ECO:0008006" key="9">
    <source>
        <dbReference type="Google" id="ProtNLM"/>
    </source>
</evidence>
<feature type="compositionally biased region" description="Low complexity" evidence="4">
    <location>
        <begin position="163"/>
        <end position="173"/>
    </location>
</feature>
<dbReference type="Gene3D" id="1.10.10.60">
    <property type="entry name" value="Homeodomain-like"/>
    <property type="match status" value="1"/>
</dbReference>
<evidence type="ECO:0000313" key="7">
    <source>
        <dbReference type="EnsemblMetazoa" id="ENSAATROPP007198"/>
    </source>
</evidence>
<feature type="domain" description="OAR" evidence="6">
    <location>
        <begin position="295"/>
        <end position="308"/>
    </location>
</feature>
<feature type="region of interest" description="Disordered" evidence="4">
    <location>
        <begin position="379"/>
        <end position="449"/>
    </location>
</feature>
<evidence type="ECO:0000256" key="3">
    <source>
        <dbReference type="RuleBase" id="RU000682"/>
    </source>
</evidence>
<feature type="domain" description="Homeobox" evidence="5">
    <location>
        <begin position="1"/>
        <end position="24"/>
    </location>
</feature>
<accession>A0AAG5D9A5</accession>
<dbReference type="GO" id="GO:0005634">
    <property type="term" value="C:nucleus"/>
    <property type="evidence" value="ECO:0007669"/>
    <property type="project" value="UniProtKB-SubCell"/>
</dbReference>
<evidence type="ECO:0000256" key="1">
    <source>
        <dbReference type="ARBA" id="ARBA00004123"/>
    </source>
</evidence>
<feature type="compositionally biased region" description="Basic and acidic residues" evidence="4">
    <location>
        <begin position="50"/>
        <end position="60"/>
    </location>
</feature>
<feature type="DNA-binding region" description="Homeobox" evidence="2">
    <location>
        <begin position="3"/>
        <end position="25"/>
    </location>
</feature>
<dbReference type="AlphaFoldDB" id="A0AAG5D9A5"/>
<reference evidence="7" key="1">
    <citation type="submission" date="2024-04" db="UniProtKB">
        <authorList>
            <consortium name="EnsemblMetazoa"/>
        </authorList>
    </citation>
    <scope>IDENTIFICATION</scope>
    <source>
        <strain evidence="7">EBRO</strain>
    </source>
</reference>
<evidence type="ECO:0000256" key="4">
    <source>
        <dbReference type="SAM" id="MobiDB-lite"/>
    </source>
</evidence>
<evidence type="ECO:0000313" key="8">
    <source>
        <dbReference type="Proteomes" id="UP000075880"/>
    </source>
</evidence>
<dbReference type="InterPro" id="IPR009057">
    <property type="entry name" value="Homeodomain-like_sf"/>
</dbReference>
<dbReference type="SUPFAM" id="SSF46689">
    <property type="entry name" value="Homeodomain-like"/>
    <property type="match status" value="1"/>
</dbReference>
<organism evidence="7 8">
    <name type="scientific">Anopheles atroparvus</name>
    <name type="common">European mosquito</name>
    <dbReference type="NCBI Taxonomy" id="41427"/>
    <lineage>
        <taxon>Eukaryota</taxon>
        <taxon>Metazoa</taxon>
        <taxon>Ecdysozoa</taxon>
        <taxon>Arthropoda</taxon>
        <taxon>Hexapoda</taxon>
        <taxon>Insecta</taxon>
        <taxon>Pterygota</taxon>
        <taxon>Neoptera</taxon>
        <taxon>Endopterygota</taxon>
        <taxon>Diptera</taxon>
        <taxon>Nematocera</taxon>
        <taxon>Culicoidea</taxon>
        <taxon>Culicidae</taxon>
        <taxon>Anophelinae</taxon>
        <taxon>Anopheles</taxon>
    </lineage>
</organism>
<dbReference type="Pfam" id="PF00046">
    <property type="entry name" value="Homeodomain"/>
    <property type="match status" value="1"/>
</dbReference>
<comment type="subcellular location">
    <subcellularLocation>
        <location evidence="1 2 3">Nucleus</location>
    </subcellularLocation>
</comment>
<feature type="compositionally biased region" description="Low complexity" evidence="4">
    <location>
        <begin position="379"/>
        <end position="415"/>
    </location>
</feature>
<dbReference type="PANTHER" id="PTHR24329:SF337">
    <property type="entry name" value="ARISTALESS RELATED HOMEOBOX"/>
    <property type="match status" value="1"/>
</dbReference>
<feature type="compositionally biased region" description="Polar residues" evidence="4">
    <location>
        <begin position="145"/>
        <end position="162"/>
    </location>
</feature>
<dbReference type="InterPro" id="IPR003654">
    <property type="entry name" value="OAR_dom"/>
</dbReference>
<dbReference type="GO" id="GO:0000977">
    <property type="term" value="F:RNA polymerase II transcription regulatory region sequence-specific DNA binding"/>
    <property type="evidence" value="ECO:0007669"/>
    <property type="project" value="TreeGrafter"/>
</dbReference>
<keyword evidence="2 3" id="KW-0539">Nucleus</keyword>
<evidence type="ECO:0000259" key="6">
    <source>
        <dbReference type="PROSITE" id="PS50803"/>
    </source>
</evidence>
<sequence length="449" mass="46622">MKINLTEARVQVWFQNRRAKWRKAERLKEEQRKRGGSGGADGTDSQLMSDKLDTDSRDSSPDITGDADDDDMRSSSVPPMSPRVDSEPERPGSSTQLNSAHSLSQSASNSAGTPSPGFKFGQYSAPSPAPSASADSPIEVGGPISLTTTSRTPPNASPNHVASSSSMSGLSTVTTTPSFSSHSIFGSFSESNGGFRPVLDNGQPRTTPPLFLPPHLASLSSQFTPPLFPSLKAAFPGLCSCCPVKAPTTSAPSSSPTCTSSSPSTIISSSPSASGLAAITSSVVSGSSLPDPRSSSVAELRRKAQEHSAALLHSLQAAAAAGLAFPGFHLPPLTLHSALSGAGRKPSDFISDLSMHHHHHHHHQQQLAAAHHLGGHLAASMHHHNNNNNNISSSINNNNTNNATNNSNSSAASSTQHSPSGAAGNTTHHSEASPRTPHSNGPEKPDSNE</sequence>
<dbReference type="PROSITE" id="PS50071">
    <property type="entry name" value="HOMEOBOX_2"/>
    <property type="match status" value="1"/>
</dbReference>
<dbReference type="InterPro" id="IPR001356">
    <property type="entry name" value="HD"/>
</dbReference>
<proteinExistence type="predicted"/>
<keyword evidence="8" id="KW-1185">Reference proteome</keyword>
<keyword evidence="2 3" id="KW-0238">DNA-binding</keyword>
<protein>
    <recommendedName>
        <fullName evidence="9">Homeobox domain-containing protein</fullName>
    </recommendedName>
</protein>
<feature type="compositionally biased region" description="Basic and acidic residues" evidence="4">
    <location>
        <begin position="22"/>
        <end position="33"/>
    </location>
</feature>